<dbReference type="OrthoDB" id="1048788at2"/>
<sequence length="269" mass="30221">MKKLPLLVLGVSLLLQPGFAQEQIPGGESLPFSGLTVREARRVNARLQNIYQKAVKEAQEITPGKMSDRLWSVDDPWVDRRGDSLVLVVAAIQTKDLPKWTGKAAKQAPASRDEAIWVSLSPELGMVMHNQPLLDSLSAAMRIKQILGLPPQADYGYIVQFWVPVSQLVRPTPDPDVHNHFSTVKFPQQVDPGHKQWIEHLRSTTYTSDPPYPWTQLGYTYDWGNPYSSVGVSEFVIKPGAAIRIEQLATIWLWYTQQVDLTAEDIPTN</sequence>
<feature type="signal peptide" evidence="1">
    <location>
        <begin position="1"/>
        <end position="20"/>
    </location>
</feature>
<dbReference type="STRING" id="742725.HMPREF9450_02301"/>
<dbReference type="GeneID" id="92817033"/>
<dbReference type="eggNOG" id="ENOG502ZQ5N">
    <property type="taxonomic scope" value="Bacteria"/>
</dbReference>
<comment type="caution">
    <text evidence="2">The sequence shown here is derived from an EMBL/GenBank/DDBJ whole genome shotgun (WGS) entry which is preliminary data.</text>
</comment>
<dbReference type="PATRIC" id="fig|742725.3.peg.2369"/>
<name>G5HBJ1_9BACT</name>
<dbReference type="EMBL" id="ADLD01000014">
    <property type="protein sequence ID" value="EHB91218.1"/>
    <property type="molecule type" value="Genomic_DNA"/>
</dbReference>
<dbReference type="AlphaFoldDB" id="G5HBJ1"/>
<keyword evidence="1" id="KW-0732">Signal</keyword>
<dbReference type="Proteomes" id="UP000006008">
    <property type="component" value="Unassembled WGS sequence"/>
</dbReference>
<protein>
    <submittedName>
        <fullName evidence="2">Uncharacterized protein</fullName>
    </submittedName>
</protein>
<accession>G5HBJ1</accession>
<dbReference type="HOGENOM" id="CLU_079027_0_0_10"/>
<proteinExistence type="predicted"/>
<gene>
    <name evidence="2" type="ORF">HMPREF9450_02301</name>
</gene>
<dbReference type="RefSeq" id="WP_009135107.1">
    <property type="nucleotide sequence ID" value="NZ_CP102250.1"/>
</dbReference>
<keyword evidence="3" id="KW-1185">Reference proteome</keyword>
<evidence type="ECO:0000256" key="1">
    <source>
        <dbReference type="SAM" id="SignalP"/>
    </source>
</evidence>
<evidence type="ECO:0000313" key="3">
    <source>
        <dbReference type="Proteomes" id="UP000006008"/>
    </source>
</evidence>
<evidence type="ECO:0000313" key="2">
    <source>
        <dbReference type="EMBL" id="EHB91218.1"/>
    </source>
</evidence>
<reference evidence="2 3" key="1">
    <citation type="submission" date="2011-08" db="EMBL/GenBank/DDBJ databases">
        <title>The Genome Sequence of Alistipes indistinctus YIT 12060.</title>
        <authorList>
            <consortium name="The Broad Institute Genome Sequencing Platform"/>
            <person name="Earl A."/>
            <person name="Ward D."/>
            <person name="Feldgarden M."/>
            <person name="Gevers D."/>
            <person name="Morotomi M."/>
            <person name="Young S.K."/>
            <person name="Zeng Q."/>
            <person name="Gargeya S."/>
            <person name="Fitzgerald M."/>
            <person name="Haas B."/>
            <person name="Abouelleil A."/>
            <person name="Alvarado L."/>
            <person name="Arachchi H.M."/>
            <person name="Berlin A."/>
            <person name="Brown A."/>
            <person name="Chapman S.B."/>
            <person name="Chen Z."/>
            <person name="Dunbar C."/>
            <person name="Freedman E."/>
            <person name="Gearin G."/>
            <person name="Gellesch M."/>
            <person name="Goldberg J."/>
            <person name="Griggs A."/>
            <person name="Gujja S."/>
            <person name="Heiman D."/>
            <person name="Howarth C."/>
            <person name="Larson L."/>
            <person name="Lui A."/>
            <person name="MacDonald P.J.P."/>
            <person name="Montmayeur A."/>
            <person name="Murphy C."/>
            <person name="Neiman D."/>
            <person name="Pearson M."/>
            <person name="Priest M."/>
            <person name="Roberts A."/>
            <person name="Saif S."/>
            <person name="Shea T."/>
            <person name="Shenoy N."/>
            <person name="Sisk P."/>
            <person name="Stolte C."/>
            <person name="Sykes S."/>
            <person name="Wortman J."/>
            <person name="Nusbaum C."/>
            <person name="Birren B."/>
        </authorList>
    </citation>
    <scope>NUCLEOTIDE SEQUENCE [LARGE SCALE GENOMIC DNA]</scope>
    <source>
        <strain evidence="2 3">YIT 12060</strain>
    </source>
</reference>
<feature type="chain" id="PRO_5003478029" evidence="1">
    <location>
        <begin position="21"/>
        <end position="269"/>
    </location>
</feature>
<organism evidence="2 3">
    <name type="scientific">Alistipes indistinctus YIT 12060</name>
    <dbReference type="NCBI Taxonomy" id="742725"/>
    <lineage>
        <taxon>Bacteria</taxon>
        <taxon>Pseudomonadati</taxon>
        <taxon>Bacteroidota</taxon>
        <taxon>Bacteroidia</taxon>
        <taxon>Bacteroidales</taxon>
        <taxon>Rikenellaceae</taxon>
        <taxon>Alistipes</taxon>
    </lineage>
</organism>